<evidence type="ECO:0000313" key="5">
    <source>
        <dbReference type="EMBL" id="MDP9850237.1"/>
    </source>
</evidence>
<dbReference type="SUPFAM" id="SSF64288">
    <property type="entry name" value="Chorismate lyase-like"/>
    <property type="match status" value="1"/>
</dbReference>
<dbReference type="Proteomes" id="UP001225356">
    <property type="component" value="Unassembled WGS sequence"/>
</dbReference>
<accession>A0ABT9QU06</accession>
<dbReference type="PANTHER" id="PTHR44846:SF17">
    <property type="entry name" value="GNTR-FAMILY TRANSCRIPTIONAL REGULATOR"/>
    <property type="match status" value="1"/>
</dbReference>
<dbReference type="InterPro" id="IPR036390">
    <property type="entry name" value="WH_DNA-bd_sf"/>
</dbReference>
<comment type="caution">
    <text evidence="5">The sequence shown here is derived from an EMBL/GenBank/DDBJ whole genome shotgun (WGS) entry which is preliminary data.</text>
</comment>
<dbReference type="Pfam" id="PF00392">
    <property type="entry name" value="GntR"/>
    <property type="match status" value="1"/>
</dbReference>
<dbReference type="PANTHER" id="PTHR44846">
    <property type="entry name" value="MANNOSYL-D-GLYCERATE TRANSPORT/METABOLISM SYSTEM REPRESSOR MNGR-RELATED"/>
    <property type="match status" value="1"/>
</dbReference>
<keyword evidence="1" id="KW-0805">Transcription regulation</keyword>
<dbReference type="PROSITE" id="PS50949">
    <property type="entry name" value="HTH_GNTR"/>
    <property type="match status" value="1"/>
</dbReference>
<dbReference type="InterPro" id="IPR036388">
    <property type="entry name" value="WH-like_DNA-bd_sf"/>
</dbReference>
<dbReference type="InterPro" id="IPR050679">
    <property type="entry name" value="Bact_HTH_transcr_reg"/>
</dbReference>
<dbReference type="EMBL" id="JAUSQU010000002">
    <property type="protein sequence ID" value="MDP9850237.1"/>
    <property type="molecule type" value="Genomic_DNA"/>
</dbReference>
<dbReference type="InterPro" id="IPR011663">
    <property type="entry name" value="UTRA"/>
</dbReference>
<dbReference type="SMART" id="SM00419">
    <property type="entry name" value="HTH_CRP"/>
    <property type="match status" value="1"/>
</dbReference>
<dbReference type="Pfam" id="PF07702">
    <property type="entry name" value="UTRA"/>
    <property type="match status" value="1"/>
</dbReference>
<keyword evidence="6" id="KW-1185">Reference proteome</keyword>
<name>A0ABT9QU06_9ACTN</name>
<evidence type="ECO:0000256" key="2">
    <source>
        <dbReference type="ARBA" id="ARBA00023125"/>
    </source>
</evidence>
<organism evidence="5 6">
    <name type="scientific">Streptosporangium lutulentum</name>
    <dbReference type="NCBI Taxonomy" id="1461250"/>
    <lineage>
        <taxon>Bacteria</taxon>
        <taxon>Bacillati</taxon>
        <taxon>Actinomycetota</taxon>
        <taxon>Actinomycetes</taxon>
        <taxon>Streptosporangiales</taxon>
        <taxon>Streptosporangiaceae</taxon>
        <taxon>Streptosporangium</taxon>
    </lineage>
</organism>
<dbReference type="Gene3D" id="3.40.1410.10">
    <property type="entry name" value="Chorismate lyase-like"/>
    <property type="match status" value="1"/>
</dbReference>
<reference evidence="5 6" key="1">
    <citation type="submission" date="2023-07" db="EMBL/GenBank/DDBJ databases">
        <title>Sequencing the genomes of 1000 actinobacteria strains.</title>
        <authorList>
            <person name="Klenk H.-P."/>
        </authorList>
    </citation>
    <scope>NUCLEOTIDE SEQUENCE [LARGE SCALE GENOMIC DNA]</scope>
    <source>
        <strain evidence="5 6">DSM 46740</strain>
    </source>
</reference>
<gene>
    <name evidence="5" type="ORF">J2853_009533</name>
</gene>
<sequence>MEVTPARGQYRQVADILRAAIAGGEHPRGSMLPAESELAGRFGVSRQTVNRAFAILEAEGLIRVERPTGTIVHELPPIVRNAAARHSRTHREREGSRGALATELANLDYELRSKNTVGPGHPPAHVAEVLGVAPDEASVVIRARYMRAEDVPIQIVTSYIPLVIAKDTPIEQKDPGVGGISSRLAELGHAQVEIEEHITVRPPVPEEATFLRMTEDQRVYEIFHIGWTHDDRPVKVTIYIMPTHQWDLQYRYPIEPSG</sequence>
<dbReference type="RefSeq" id="WP_307569163.1">
    <property type="nucleotide sequence ID" value="NZ_JAUSQU010000002.1"/>
</dbReference>
<feature type="domain" description="HTH gntR-type" evidence="4">
    <location>
        <begin position="7"/>
        <end position="75"/>
    </location>
</feature>
<dbReference type="InterPro" id="IPR028978">
    <property type="entry name" value="Chorismate_lyase_/UTRA_dom_sf"/>
</dbReference>
<dbReference type="InterPro" id="IPR012318">
    <property type="entry name" value="HTH_CRP"/>
</dbReference>
<dbReference type="SUPFAM" id="SSF46785">
    <property type="entry name" value="Winged helix' DNA-binding domain"/>
    <property type="match status" value="1"/>
</dbReference>
<dbReference type="CDD" id="cd07377">
    <property type="entry name" value="WHTH_GntR"/>
    <property type="match status" value="1"/>
</dbReference>
<evidence type="ECO:0000259" key="4">
    <source>
        <dbReference type="PROSITE" id="PS50949"/>
    </source>
</evidence>
<dbReference type="SMART" id="SM00866">
    <property type="entry name" value="UTRA"/>
    <property type="match status" value="1"/>
</dbReference>
<proteinExistence type="predicted"/>
<keyword evidence="3" id="KW-0804">Transcription</keyword>
<protein>
    <submittedName>
        <fullName evidence="5">GntR family transcriptional regulator</fullName>
    </submittedName>
</protein>
<evidence type="ECO:0000313" key="6">
    <source>
        <dbReference type="Proteomes" id="UP001225356"/>
    </source>
</evidence>
<dbReference type="PRINTS" id="PR00035">
    <property type="entry name" value="HTHGNTR"/>
</dbReference>
<dbReference type="Gene3D" id="1.10.10.10">
    <property type="entry name" value="Winged helix-like DNA-binding domain superfamily/Winged helix DNA-binding domain"/>
    <property type="match status" value="1"/>
</dbReference>
<keyword evidence="2" id="KW-0238">DNA-binding</keyword>
<dbReference type="InterPro" id="IPR000524">
    <property type="entry name" value="Tscrpt_reg_HTH_GntR"/>
</dbReference>
<dbReference type="SMART" id="SM00345">
    <property type="entry name" value="HTH_GNTR"/>
    <property type="match status" value="1"/>
</dbReference>
<evidence type="ECO:0000256" key="3">
    <source>
        <dbReference type="ARBA" id="ARBA00023163"/>
    </source>
</evidence>
<evidence type="ECO:0000256" key="1">
    <source>
        <dbReference type="ARBA" id="ARBA00023015"/>
    </source>
</evidence>